<feature type="modified residue" description="4-aspartylphosphate" evidence="2">
    <location>
        <position position="48"/>
    </location>
</feature>
<dbReference type="PANTHER" id="PTHR44591:SF23">
    <property type="entry name" value="CHEY SUBFAMILY"/>
    <property type="match status" value="1"/>
</dbReference>
<dbReference type="InterPro" id="IPR036457">
    <property type="entry name" value="PPM-type-like_dom_sf"/>
</dbReference>
<dbReference type="Pfam" id="PF00072">
    <property type="entry name" value="Response_reg"/>
    <property type="match status" value="1"/>
</dbReference>
<keyword evidence="5" id="KW-1185">Reference proteome</keyword>
<reference evidence="4 5" key="1">
    <citation type="submission" date="2018-05" db="EMBL/GenBank/DDBJ databases">
        <title>Vibrio limimaris sp. nov., isolated from marine sediment.</title>
        <authorList>
            <person name="Li C.-M."/>
        </authorList>
    </citation>
    <scope>NUCLEOTIDE SEQUENCE [LARGE SCALE GENOMIC DNA]</scope>
    <source>
        <strain evidence="4 5">E4404</strain>
    </source>
</reference>
<evidence type="ECO:0000256" key="2">
    <source>
        <dbReference type="PROSITE-ProRule" id="PRU00169"/>
    </source>
</evidence>
<dbReference type="GO" id="GO:0000160">
    <property type="term" value="P:phosphorelay signal transduction system"/>
    <property type="evidence" value="ECO:0007669"/>
    <property type="project" value="InterPro"/>
</dbReference>
<dbReference type="SMART" id="SM00448">
    <property type="entry name" value="REC"/>
    <property type="match status" value="1"/>
</dbReference>
<dbReference type="Gene3D" id="3.40.50.2300">
    <property type="match status" value="1"/>
</dbReference>
<gene>
    <name evidence="4" type="ORF">DI392_01930</name>
</gene>
<organism evidence="4 5">
    <name type="scientific">Vibrio albus</name>
    <dbReference type="NCBI Taxonomy" id="2200953"/>
    <lineage>
        <taxon>Bacteria</taxon>
        <taxon>Pseudomonadati</taxon>
        <taxon>Pseudomonadota</taxon>
        <taxon>Gammaproteobacteria</taxon>
        <taxon>Vibrionales</taxon>
        <taxon>Vibrionaceae</taxon>
        <taxon>Vibrio</taxon>
    </lineage>
</organism>
<sequence>MLVDDDPVFRRFISVLLEKEGYRVIQAEHGLEGLQKLRHEVPDLILCDLSMPILNGIEFAEEVCWEYPSIPMIVVSATEDMSDVARALRFGIKDFLTKPITVPTHLTSAISNILSDEQKHQEPSRDFASQWLRVGERGDIPEDEELHWHLNFLEHNIGAARDLLLALLPDRDTKQGEWQCSYNLLQASDAMPLVFDYAWLMDGQFAFYIVDSESTEENCVATSLLVRAVFNDALRHSDIPLNNLEAFTDIVEKGIQCLECSKPTKALFGIADMTDGTVSILSGGIEGIWTYHDTYGQYRHHIASECMLGGGCSKQSGVSRLPIGRGGKLTLSNIGVSHFSLEMSPKSSY</sequence>
<dbReference type="FunFam" id="3.40.50.2300:FF:000301">
    <property type="entry name" value="Response regulator receiver"/>
    <property type="match status" value="1"/>
</dbReference>
<feature type="domain" description="Response regulatory" evidence="3">
    <location>
        <begin position="1"/>
        <end position="113"/>
    </location>
</feature>
<evidence type="ECO:0000313" key="4">
    <source>
        <dbReference type="EMBL" id="PWI35386.1"/>
    </source>
</evidence>
<keyword evidence="1 2" id="KW-0597">Phosphoprotein</keyword>
<evidence type="ECO:0000256" key="1">
    <source>
        <dbReference type="ARBA" id="ARBA00022553"/>
    </source>
</evidence>
<dbReference type="PANTHER" id="PTHR44591">
    <property type="entry name" value="STRESS RESPONSE REGULATOR PROTEIN 1"/>
    <property type="match status" value="1"/>
</dbReference>
<proteinExistence type="predicted"/>
<dbReference type="Gene3D" id="3.60.40.10">
    <property type="entry name" value="PPM-type phosphatase domain"/>
    <property type="match status" value="1"/>
</dbReference>
<comment type="caution">
    <text evidence="4">The sequence shown here is derived from an EMBL/GenBank/DDBJ whole genome shotgun (WGS) entry which is preliminary data.</text>
</comment>
<evidence type="ECO:0000259" key="3">
    <source>
        <dbReference type="PROSITE" id="PS50110"/>
    </source>
</evidence>
<accession>A0A2U3BF08</accession>
<dbReference type="EMBL" id="QFWT01000001">
    <property type="protein sequence ID" value="PWI35386.1"/>
    <property type="molecule type" value="Genomic_DNA"/>
</dbReference>
<dbReference type="InterPro" id="IPR050595">
    <property type="entry name" value="Bact_response_regulator"/>
</dbReference>
<dbReference type="InterPro" id="IPR011006">
    <property type="entry name" value="CheY-like_superfamily"/>
</dbReference>
<dbReference type="Proteomes" id="UP000245362">
    <property type="component" value="Unassembled WGS sequence"/>
</dbReference>
<protein>
    <submittedName>
        <fullName evidence="4">Two-component system response regulator</fullName>
    </submittedName>
</protein>
<dbReference type="PROSITE" id="PS50110">
    <property type="entry name" value="RESPONSE_REGULATORY"/>
    <property type="match status" value="1"/>
</dbReference>
<dbReference type="InterPro" id="IPR001789">
    <property type="entry name" value="Sig_transdc_resp-reg_receiver"/>
</dbReference>
<name>A0A2U3BF08_9VIBR</name>
<dbReference type="OrthoDB" id="6399952at2"/>
<dbReference type="SUPFAM" id="SSF52172">
    <property type="entry name" value="CheY-like"/>
    <property type="match status" value="1"/>
</dbReference>
<evidence type="ECO:0000313" key="5">
    <source>
        <dbReference type="Proteomes" id="UP000245362"/>
    </source>
</evidence>
<dbReference type="AlphaFoldDB" id="A0A2U3BF08"/>